<keyword evidence="4" id="KW-0964">Secreted</keyword>
<evidence type="ECO:0000259" key="6">
    <source>
        <dbReference type="Pfam" id="PF00669"/>
    </source>
</evidence>
<feature type="domain" description="Flagellin C-terminal" evidence="7">
    <location>
        <begin position="243"/>
        <end position="321"/>
    </location>
</feature>
<dbReference type="RefSeq" id="WP_061494852.1">
    <property type="nucleotide sequence ID" value="NZ_CP115659.1"/>
</dbReference>
<dbReference type="OrthoDB" id="9768249at2"/>
<feature type="domain" description="Flagellin N-terminal" evidence="6">
    <location>
        <begin position="3"/>
        <end position="141"/>
    </location>
</feature>
<proteinExistence type="inferred from homology"/>
<keyword evidence="8" id="KW-0282">Flagellum</keyword>
<evidence type="ECO:0000259" key="7">
    <source>
        <dbReference type="Pfam" id="PF00700"/>
    </source>
</evidence>
<organism evidence="8 9">
    <name type="scientific">Kosakonia oryzendophytica</name>
    <dbReference type="NCBI Taxonomy" id="1005665"/>
    <lineage>
        <taxon>Bacteria</taxon>
        <taxon>Pseudomonadati</taxon>
        <taxon>Pseudomonadota</taxon>
        <taxon>Gammaproteobacteria</taxon>
        <taxon>Enterobacterales</taxon>
        <taxon>Enterobacteriaceae</taxon>
        <taxon>Kosakonia</taxon>
    </lineage>
</organism>
<dbReference type="Gene3D" id="1.20.1330.10">
    <property type="entry name" value="f41 fragment of flagellin, N-terminal domain"/>
    <property type="match status" value="1"/>
</dbReference>
<dbReference type="SUPFAM" id="SSF64518">
    <property type="entry name" value="Phase 1 flagellin"/>
    <property type="match status" value="1"/>
</dbReference>
<dbReference type="NCBIfam" id="TIGR02550">
    <property type="entry name" value="flagell_flgL"/>
    <property type="match status" value="1"/>
</dbReference>
<comment type="similarity">
    <text evidence="3">Belongs to the bacterial flagellin family.</text>
</comment>
<keyword evidence="9" id="KW-1185">Reference proteome</keyword>
<dbReference type="PANTHER" id="PTHR42792:SF1">
    <property type="entry name" value="FLAGELLAR HOOK-ASSOCIATED PROTEIN 3"/>
    <property type="match status" value="1"/>
</dbReference>
<evidence type="ECO:0000256" key="1">
    <source>
        <dbReference type="ARBA" id="ARBA00004365"/>
    </source>
</evidence>
<dbReference type="InterPro" id="IPR013384">
    <property type="entry name" value="Flagell_FlgL"/>
</dbReference>
<protein>
    <submittedName>
        <fullName evidence="8">Flagellar hook-associated protein 3 FlgL</fullName>
    </submittedName>
</protein>
<gene>
    <name evidence="8" type="ORF">GA0061071_11052</name>
</gene>
<evidence type="ECO:0000313" key="9">
    <source>
        <dbReference type="Proteomes" id="UP000198975"/>
    </source>
</evidence>
<dbReference type="GO" id="GO:0005576">
    <property type="term" value="C:extracellular region"/>
    <property type="evidence" value="ECO:0007669"/>
    <property type="project" value="UniProtKB-SubCell"/>
</dbReference>
<dbReference type="AlphaFoldDB" id="A0A1C4D3N9"/>
<dbReference type="EMBL" id="FMAY01000010">
    <property type="protein sequence ID" value="SCC25927.1"/>
    <property type="molecule type" value="Genomic_DNA"/>
</dbReference>
<name>A0A1C4D3N9_9ENTR</name>
<evidence type="ECO:0000256" key="3">
    <source>
        <dbReference type="ARBA" id="ARBA00005709"/>
    </source>
</evidence>
<dbReference type="GO" id="GO:0005198">
    <property type="term" value="F:structural molecule activity"/>
    <property type="evidence" value="ECO:0007669"/>
    <property type="project" value="InterPro"/>
</dbReference>
<dbReference type="Pfam" id="PF00669">
    <property type="entry name" value="Flagellin_N"/>
    <property type="match status" value="1"/>
</dbReference>
<accession>A0A1C4D3N9</accession>
<evidence type="ECO:0000256" key="4">
    <source>
        <dbReference type="ARBA" id="ARBA00022525"/>
    </source>
</evidence>
<dbReference type="GO" id="GO:0009424">
    <property type="term" value="C:bacterial-type flagellum hook"/>
    <property type="evidence" value="ECO:0007669"/>
    <property type="project" value="InterPro"/>
</dbReference>
<keyword evidence="8" id="KW-0969">Cilium</keyword>
<keyword evidence="8" id="KW-0966">Cell projection</keyword>
<evidence type="ECO:0000313" key="8">
    <source>
        <dbReference type="EMBL" id="SCC25927.1"/>
    </source>
</evidence>
<keyword evidence="5" id="KW-0975">Bacterial flagellum</keyword>
<reference evidence="9" key="1">
    <citation type="submission" date="2016-08" db="EMBL/GenBank/DDBJ databases">
        <authorList>
            <person name="Varghese N."/>
            <person name="Submissions Spin"/>
        </authorList>
    </citation>
    <scope>NUCLEOTIDE SEQUENCE [LARGE SCALE GENOMIC DNA]</scope>
    <source>
        <strain evidence="9">REICA_082</strain>
    </source>
</reference>
<dbReference type="InterPro" id="IPR001492">
    <property type="entry name" value="Flagellin"/>
</dbReference>
<dbReference type="GO" id="GO:0071973">
    <property type="term" value="P:bacterial-type flagellum-dependent cell motility"/>
    <property type="evidence" value="ECO:0007669"/>
    <property type="project" value="InterPro"/>
</dbReference>
<evidence type="ECO:0000256" key="5">
    <source>
        <dbReference type="ARBA" id="ARBA00023143"/>
    </source>
</evidence>
<dbReference type="InterPro" id="IPR046358">
    <property type="entry name" value="Flagellin_C"/>
</dbReference>
<comment type="subcellular location">
    <subcellularLocation>
        <location evidence="1">Bacterial flagellum</location>
    </subcellularLocation>
    <subcellularLocation>
        <location evidence="2">Secreted</location>
    </subcellularLocation>
</comment>
<dbReference type="Proteomes" id="UP000198975">
    <property type="component" value="Unassembled WGS sequence"/>
</dbReference>
<dbReference type="InterPro" id="IPR001029">
    <property type="entry name" value="Flagellin_N"/>
</dbReference>
<evidence type="ECO:0000256" key="2">
    <source>
        <dbReference type="ARBA" id="ARBA00004613"/>
    </source>
</evidence>
<dbReference type="Pfam" id="PF00700">
    <property type="entry name" value="Flagellin_C"/>
    <property type="match status" value="1"/>
</dbReference>
<sequence>MRISTQMMYEQNMRGVTNAQSKWLAYGEQMSTGQRVNRPSDDPIAASQAVVISQAQAQNSQYATARTFATQKVSLEESVLQQVTTAIQGAQSTIVKAGSGSLSDDDRASLATELQGYRDQLLNLANSTDGNGRYIFAGYKTESAPYDSATATYSGGSQAISQQVDASRTMVIAHTGDQVFNHISSNATPEPIDPATGLPGTSETNLFKMLDTAVAALKTPVAGNETAKAAAQAVVDKTSRGLGNSLNNVSTVRAELGTQLNELESLDSLGDDRALGLKQQSSDLIDVDWNEVISSYTMQQAALQASYKAFSDMQGMSLFQLNK</sequence>
<dbReference type="PANTHER" id="PTHR42792">
    <property type="entry name" value="FLAGELLIN"/>
    <property type="match status" value="1"/>
</dbReference>